<reference evidence="1 2" key="1">
    <citation type="submission" date="2020-08" db="EMBL/GenBank/DDBJ databases">
        <title>Genomic Encyclopedia of Type Strains, Phase IV (KMG-IV): sequencing the most valuable type-strain genomes for metagenomic binning, comparative biology and taxonomic classification.</title>
        <authorList>
            <person name="Goeker M."/>
        </authorList>
    </citation>
    <scope>NUCLEOTIDE SEQUENCE [LARGE SCALE GENOMIC DNA]</scope>
    <source>
        <strain evidence="1 2">DSM 40141</strain>
    </source>
</reference>
<keyword evidence="2" id="KW-1185">Reference proteome</keyword>
<evidence type="ECO:0000313" key="2">
    <source>
        <dbReference type="Proteomes" id="UP000540423"/>
    </source>
</evidence>
<accession>A0A7X0HHA2</accession>
<dbReference type="AlphaFoldDB" id="A0A7X0HHA2"/>
<evidence type="ECO:0000313" key="1">
    <source>
        <dbReference type="EMBL" id="MBB6437561.1"/>
    </source>
</evidence>
<name>A0A7X0HHA2_9ACTN</name>
<gene>
    <name evidence="1" type="ORF">HNQ79_004062</name>
</gene>
<dbReference type="Proteomes" id="UP000540423">
    <property type="component" value="Unassembled WGS sequence"/>
</dbReference>
<proteinExistence type="predicted"/>
<organism evidence="1 2">
    <name type="scientific">Streptomyces candidus</name>
    <dbReference type="NCBI Taxonomy" id="67283"/>
    <lineage>
        <taxon>Bacteria</taxon>
        <taxon>Bacillati</taxon>
        <taxon>Actinomycetota</taxon>
        <taxon>Actinomycetes</taxon>
        <taxon>Kitasatosporales</taxon>
        <taxon>Streptomycetaceae</taxon>
        <taxon>Streptomyces</taxon>
    </lineage>
</organism>
<protein>
    <submittedName>
        <fullName evidence="1">Uncharacterized protein</fullName>
    </submittedName>
</protein>
<sequence>MANTAFQLAQVNMFRLSLSVWREERLTRLREHGSGKRAFTLGVSFAARQARGAAADGAG</sequence>
<comment type="caution">
    <text evidence="1">The sequence shown here is derived from an EMBL/GenBank/DDBJ whole genome shotgun (WGS) entry which is preliminary data.</text>
</comment>
<dbReference type="EMBL" id="JACHEM010000010">
    <property type="protein sequence ID" value="MBB6437561.1"/>
    <property type="molecule type" value="Genomic_DNA"/>
</dbReference>